<dbReference type="Gene3D" id="3.40.50.150">
    <property type="entry name" value="Vaccinia Virus protein VP39"/>
    <property type="match status" value="1"/>
</dbReference>
<dbReference type="GO" id="GO:0008757">
    <property type="term" value="F:S-adenosylmethionine-dependent methyltransferase activity"/>
    <property type="evidence" value="ECO:0007669"/>
    <property type="project" value="InterPro"/>
</dbReference>
<dbReference type="RefSeq" id="WP_091282940.1">
    <property type="nucleotide sequence ID" value="NZ_FAOZ01000024.1"/>
</dbReference>
<dbReference type="SUPFAM" id="SSF53335">
    <property type="entry name" value="S-adenosyl-L-methionine-dependent methyltransferases"/>
    <property type="match status" value="1"/>
</dbReference>
<dbReference type="InterPro" id="IPR050508">
    <property type="entry name" value="Methyltransf_Superfamily"/>
</dbReference>
<dbReference type="Gene3D" id="1.10.8.900">
    <property type="match status" value="1"/>
</dbReference>
<dbReference type="GO" id="GO:0032259">
    <property type="term" value="P:methylation"/>
    <property type="evidence" value="ECO:0007669"/>
    <property type="project" value="UniProtKB-KW"/>
</dbReference>
<dbReference type="InterPro" id="IPR029063">
    <property type="entry name" value="SAM-dependent_MTases_sf"/>
</dbReference>
<keyword evidence="3" id="KW-0808">Transferase</keyword>
<dbReference type="PANTHER" id="PTHR42912">
    <property type="entry name" value="METHYLTRANSFERASE"/>
    <property type="match status" value="1"/>
</dbReference>
<evidence type="ECO:0000259" key="2">
    <source>
        <dbReference type="Pfam" id="PF08241"/>
    </source>
</evidence>
<dbReference type="Pfam" id="PF08241">
    <property type="entry name" value="Methyltransf_11"/>
    <property type="match status" value="1"/>
</dbReference>
<dbReference type="InterPro" id="IPR013216">
    <property type="entry name" value="Methyltransf_11"/>
</dbReference>
<dbReference type="Proteomes" id="UP000198802">
    <property type="component" value="Unassembled WGS sequence"/>
</dbReference>
<dbReference type="CDD" id="cd02440">
    <property type="entry name" value="AdoMet_MTases"/>
    <property type="match status" value="1"/>
</dbReference>
<organism evidence="3 4">
    <name type="scientific">Parafrankia irregularis</name>
    <dbReference type="NCBI Taxonomy" id="795642"/>
    <lineage>
        <taxon>Bacteria</taxon>
        <taxon>Bacillati</taxon>
        <taxon>Actinomycetota</taxon>
        <taxon>Actinomycetes</taxon>
        <taxon>Frankiales</taxon>
        <taxon>Frankiaceae</taxon>
        <taxon>Parafrankia</taxon>
    </lineage>
</organism>
<feature type="compositionally biased region" description="Basic and acidic residues" evidence="1">
    <location>
        <begin position="9"/>
        <end position="23"/>
    </location>
</feature>
<evidence type="ECO:0000256" key="1">
    <source>
        <dbReference type="SAM" id="MobiDB-lite"/>
    </source>
</evidence>
<name>A0A0S4QVI5_9ACTN</name>
<dbReference type="EMBL" id="FAOZ01000024">
    <property type="protein sequence ID" value="CUU59026.1"/>
    <property type="molecule type" value="Genomic_DNA"/>
</dbReference>
<proteinExistence type="predicted"/>
<evidence type="ECO:0000313" key="4">
    <source>
        <dbReference type="Proteomes" id="UP000198802"/>
    </source>
</evidence>
<evidence type="ECO:0000313" key="3">
    <source>
        <dbReference type="EMBL" id="CUU59026.1"/>
    </source>
</evidence>
<protein>
    <submittedName>
        <fullName evidence="3">Methyltransferase domain-containing protein</fullName>
    </submittedName>
</protein>
<dbReference type="AlphaFoldDB" id="A0A0S4QVI5"/>
<feature type="domain" description="Methyltransferase type 11" evidence="2">
    <location>
        <begin position="45"/>
        <end position="135"/>
    </location>
</feature>
<keyword evidence="4" id="KW-1185">Reference proteome</keyword>
<gene>
    <name evidence="3" type="ORF">Ga0074812_12451</name>
</gene>
<sequence>MSESVNFDRMADRYDQTRGGEERGRRVAAALAPHLGGHPHGGTLLEIGVGTGLISAGFAGLGWSVVGVDVSERMLAHAARRLPGRVLRADAAAIPFRAGAVDACVAVHVIHLVGDPGAALAEVARVLRPGGRFAFVGAGKHHGSDVAEIVGAMQAELSGGAPRRDDPEAVTRLAERAGLRQMAGLAITDSGRPSTPLESARQIELRTWSHLWSVPPAQWTSVVEPALEALRGLPDPTEPRSDRISTPSLVFAKPAAAG</sequence>
<reference evidence="4" key="1">
    <citation type="submission" date="2015-11" db="EMBL/GenBank/DDBJ databases">
        <authorList>
            <person name="Varghese N."/>
        </authorList>
    </citation>
    <scope>NUCLEOTIDE SEQUENCE [LARGE SCALE GENOMIC DNA]</scope>
    <source>
        <strain evidence="4">DSM 45899</strain>
    </source>
</reference>
<keyword evidence="3" id="KW-0489">Methyltransferase</keyword>
<accession>A0A0S4QVI5</accession>
<feature type="region of interest" description="Disordered" evidence="1">
    <location>
        <begin position="1"/>
        <end position="23"/>
    </location>
</feature>